<evidence type="ECO:0000256" key="1">
    <source>
        <dbReference type="SAM" id="Phobius"/>
    </source>
</evidence>
<comment type="caution">
    <text evidence="2">The sequence shown here is derived from an EMBL/GenBank/DDBJ whole genome shotgun (WGS) entry which is preliminary data.</text>
</comment>
<gene>
    <name evidence="2" type="ORF">NC653_023541</name>
</gene>
<organism evidence="2 3">
    <name type="scientific">Populus alba x Populus x berolinensis</name>
    <dbReference type="NCBI Taxonomy" id="444605"/>
    <lineage>
        <taxon>Eukaryota</taxon>
        <taxon>Viridiplantae</taxon>
        <taxon>Streptophyta</taxon>
        <taxon>Embryophyta</taxon>
        <taxon>Tracheophyta</taxon>
        <taxon>Spermatophyta</taxon>
        <taxon>Magnoliopsida</taxon>
        <taxon>eudicotyledons</taxon>
        <taxon>Gunneridae</taxon>
        <taxon>Pentapetalae</taxon>
        <taxon>rosids</taxon>
        <taxon>fabids</taxon>
        <taxon>Malpighiales</taxon>
        <taxon>Salicaceae</taxon>
        <taxon>Saliceae</taxon>
        <taxon>Populus</taxon>
    </lineage>
</organism>
<keyword evidence="3" id="KW-1185">Reference proteome</keyword>
<accession>A0AAD6QB38</accession>
<sequence length="64" mass="7256">MEPREVQKRHETGSRMLLKSLVIIGAILGALVASIGAFIPWLFPFIFTSDLDVEQEVRSFPSFY</sequence>
<keyword evidence="1" id="KW-0472">Membrane</keyword>
<reference evidence="2" key="1">
    <citation type="journal article" date="2023" name="Mol. Ecol. Resour.">
        <title>Chromosome-level genome assembly of a triploid poplar Populus alba 'Berolinensis'.</title>
        <authorList>
            <person name="Chen S."/>
            <person name="Yu Y."/>
            <person name="Wang X."/>
            <person name="Wang S."/>
            <person name="Zhang T."/>
            <person name="Zhou Y."/>
            <person name="He R."/>
            <person name="Meng N."/>
            <person name="Wang Y."/>
            <person name="Liu W."/>
            <person name="Liu Z."/>
            <person name="Liu J."/>
            <person name="Guo Q."/>
            <person name="Huang H."/>
            <person name="Sederoff R.R."/>
            <person name="Wang G."/>
            <person name="Qu G."/>
            <person name="Chen S."/>
        </authorList>
    </citation>
    <scope>NUCLEOTIDE SEQUENCE</scope>
    <source>
        <strain evidence="2">SC-2020</strain>
    </source>
</reference>
<evidence type="ECO:0000313" key="3">
    <source>
        <dbReference type="Proteomes" id="UP001164929"/>
    </source>
</evidence>
<protein>
    <submittedName>
        <fullName evidence="2">Uncharacterized protein</fullName>
    </submittedName>
</protein>
<dbReference type="EMBL" id="JAQIZT010000009">
    <property type="protein sequence ID" value="KAJ6985626.1"/>
    <property type="molecule type" value="Genomic_DNA"/>
</dbReference>
<feature type="transmembrane region" description="Helical" evidence="1">
    <location>
        <begin position="21"/>
        <end position="43"/>
    </location>
</feature>
<dbReference type="AlphaFoldDB" id="A0AAD6QB38"/>
<keyword evidence="1" id="KW-1133">Transmembrane helix</keyword>
<keyword evidence="1" id="KW-0812">Transmembrane</keyword>
<proteinExistence type="predicted"/>
<name>A0AAD6QB38_9ROSI</name>
<evidence type="ECO:0000313" key="2">
    <source>
        <dbReference type="EMBL" id="KAJ6985626.1"/>
    </source>
</evidence>
<dbReference type="Proteomes" id="UP001164929">
    <property type="component" value="Chromosome 9"/>
</dbReference>